<evidence type="ECO:0000256" key="8">
    <source>
        <dbReference type="SAM" id="MobiDB-lite"/>
    </source>
</evidence>
<dbReference type="PROSITE" id="PS50887">
    <property type="entry name" value="GGDEF"/>
    <property type="match status" value="1"/>
</dbReference>
<evidence type="ECO:0000259" key="11">
    <source>
        <dbReference type="PROSITE" id="PS51755"/>
    </source>
</evidence>
<evidence type="ECO:0000259" key="9">
    <source>
        <dbReference type="PROSITE" id="PS50110"/>
    </source>
</evidence>
<dbReference type="InterPro" id="IPR011006">
    <property type="entry name" value="CheY-like_superfamily"/>
</dbReference>
<accession>A0A139X9A1</accession>
<dbReference type="Gene3D" id="1.20.120.160">
    <property type="entry name" value="HPT domain"/>
    <property type="match status" value="1"/>
</dbReference>
<evidence type="ECO:0000256" key="4">
    <source>
        <dbReference type="ARBA" id="ARBA00023125"/>
    </source>
</evidence>
<dbReference type="InterPro" id="IPR001867">
    <property type="entry name" value="OmpR/PhoB-type_DNA-bd"/>
</dbReference>
<dbReference type="SUPFAM" id="SSF55073">
    <property type="entry name" value="Nucleotide cyclase"/>
    <property type="match status" value="1"/>
</dbReference>
<organism evidence="12 13">
    <name type="scientific">Scytonema hofmannii PCC 7110</name>
    <dbReference type="NCBI Taxonomy" id="128403"/>
    <lineage>
        <taxon>Bacteria</taxon>
        <taxon>Bacillati</taxon>
        <taxon>Cyanobacteriota</taxon>
        <taxon>Cyanophyceae</taxon>
        <taxon>Nostocales</taxon>
        <taxon>Scytonemataceae</taxon>
        <taxon>Scytonema</taxon>
    </lineage>
</organism>
<keyword evidence="2" id="KW-0902">Two-component regulatory system</keyword>
<evidence type="ECO:0000256" key="1">
    <source>
        <dbReference type="ARBA" id="ARBA00022553"/>
    </source>
</evidence>
<dbReference type="InterPro" id="IPR001789">
    <property type="entry name" value="Sig_transdc_resp-reg_receiver"/>
</dbReference>
<dbReference type="PROSITE" id="PS51755">
    <property type="entry name" value="OMPR_PHOB"/>
    <property type="match status" value="1"/>
</dbReference>
<dbReference type="CDD" id="cd00088">
    <property type="entry name" value="HPT"/>
    <property type="match status" value="1"/>
</dbReference>
<comment type="caution">
    <text evidence="6">Lacks conserved residue(s) required for the propagation of feature annotation.</text>
</comment>
<dbReference type="Gene3D" id="3.40.50.2300">
    <property type="match status" value="3"/>
</dbReference>
<evidence type="ECO:0000256" key="5">
    <source>
        <dbReference type="ARBA" id="ARBA00023163"/>
    </source>
</evidence>
<feature type="modified residue" description="4-aspartylphosphate" evidence="6">
    <location>
        <position position="51"/>
    </location>
</feature>
<dbReference type="GO" id="GO:0000156">
    <property type="term" value="F:phosphorelay response regulator activity"/>
    <property type="evidence" value="ECO:0007669"/>
    <property type="project" value="TreeGrafter"/>
</dbReference>
<evidence type="ECO:0000313" key="13">
    <source>
        <dbReference type="Proteomes" id="UP000076925"/>
    </source>
</evidence>
<keyword evidence="13" id="KW-1185">Reference proteome</keyword>
<comment type="caution">
    <text evidence="12">The sequence shown here is derived from an EMBL/GenBank/DDBJ whole genome shotgun (WGS) entry which is preliminary data.</text>
</comment>
<dbReference type="SUPFAM" id="SSF52172">
    <property type="entry name" value="CheY-like"/>
    <property type="match status" value="3"/>
</dbReference>
<dbReference type="InterPro" id="IPR036641">
    <property type="entry name" value="HPT_dom_sf"/>
</dbReference>
<keyword evidence="3" id="KW-0805">Transcription regulation</keyword>
<dbReference type="GO" id="GO:0032993">
    <property type="term" value="C:protein-DNA complex"/>
    <property type="evidence" value="ECO:0007669"/>
    <property type="project" value="TreeGrafter"/>
</dbReference>
<dbReference type="Gene3D" id="6.10.250.690">
    <property type="match status" value="1"/>
</dbReference>
<dbReference type="CDD" id="cd00156">
    <property type="entry name" value="REC"/>
    <property type="match status" value="1"/>
</dbReference>
<dbReference type="CDD" id="cd00383">
    <property type="entry name" value="trans_reg_C"/>
    <property type="match status" value="1"/>
</dbReference>
<evidence type="ECO:0000313" key="12">
    <source>
        <dbReference type="EMBL" id="KYC41278.1"/>
    </source>
</evidence>
<feature type="domain" description="Response regulatory" evidence="9">
    <location>
        <begin position="508"/>
        <end position="624"/>
    </location>
</feature>
<dbReference type="Pfam" id="PF00072">
    <property type="entry name" value="Response_reg"/>
    <property type="match status" value="2"/>
</dbReference>
<proteinExistence type="predicted"/>
<dbReference type="InterPro" id="IPR039420">
    <property type="entry name" value="WalR-like"/>
</dbReference>
<feature type="domain" description="Response regulatory" evidence="9">
    <location>
        <begin position="2"/>
        <end position="116"/>
    </location>
</feature>
<name>A0A139X9A1_9CYAN</name>
<evidence type="ECO:0000256" key="6">
    <source>
        <dbReference type="PROSITE-ProRule" id="PRU00169"/>
    </source>
</evidence>
<dbReference type="EMBL" id="ANNX02000022">
    <property type="protein sequence ID" value="KYC41278.1"/>
    <property type="molecule type" value="Genomic_DNA"/>
</dbReference>
<reference evidence="12 13" key="1">
    <citation type="journal article" date="2013" name="Genome Biol. Evol.">
        <title>Genomes of Stigonematalean cyanobacteria (subsection V) and the evolution of oxygenic photosynthesis from prokaryotes to plastids.</title>
        <authorList>
            <person name="Dagan T."/>
            <person name="Roettger M."/>
            <person name="Stucken K."/>
            <person name="Landan G."/>
            <person name="Koch R."/>
            <person name="Major P."/>
            <person name="Gould S.B."/>
            <person name="Goremykin V.V."/>
            <person name="Rippka R."/>
            <person name="Tandeau de Marsac N."/>
            <person name="Gugger M."/>
            <person name="Lockhart P.J."/>
            <person name="Allen J.F."/>
            <person name="Brune I."/>
            <person name="Maus I."/>
            <person name="Puhler A."/>
            <person name="Martin W.F."/>
        </authorList>
    </citation>
    <scope>NUCLEOTIDE SEQUENCE [LARGE SCALE GENOMIC DNA]</scope>
    <source>
        <strain evidence="12 13">PCC 7110</strain>
    </source>
</reference>
<dbReference type="Pfam" id="PF01627">
    <property type="entry name" value="Hpt"/>
    <property type="match status" value="1"/>
</dbReference>
<dbReference type="CDD" id="cd01949">
    <property type="entry name" value="GGDEF"/>
    <property type="match status" value="1"/>
</dbReference>
<sequence>MRILVVEDDELIAKPLVQALSEQHYAVDIATDGEAGWEFVEAFTYDLIVLDVGLPKLDGISLCRRVRSRGIHSPIILLTAQDSSTNKIAGLDAGADDYITKPFDLQELLARIRASMRRGGSALPPELQWENLRLDPSICEVQYNNKTLHLTPKEYSLLELFLRNPHRIFNCGAIIDHLWSFEEPPGEDTVRTHLKGLRMKLKKAGLATDPIETVYGIGYRLKAPEVKEKEKKKKGTGNRGQGEIPNSQSPLPTPDSPLPTPQDLKYQTQKIIANAWERAKEKIGDRITVIEQATTALFQNDLNEELRLQARSEAHKLAGSLGMFGFEFGSRIARQIEELLEVEKQLIGEQKLHLSELVVSLRRELQLTTANHQPEESSVDGRPLVLLVGLEKPLTDELVRSADTWNVQTFIISKPGLVKKHLTNRRPDAVVLNLPGTISEEGLQLLAELNCSAPPVPVLVLTNQDSLLDRVKIARLGGQGFLQKPVASAMVLETIANLLQRNRQATAKVLFVDDDPLILNAMCSLLQPWGLKVSTLENPLEFWDTLEATAPDLLVLDVEMPQMTGIELCQVVRNDPRYCGLPVLFLTSHTDAETMRRVFAVGADDYVCKPIIGPELVTRILNRLERSRLLRNLAETDALTGVANRRQSIHELNELMNLSSRHNQPFCFAVLKVDRLQQINQQYSHAVGDEVLSRLGRVLRRVFQSDVVCRWGGAEFVVGMYGMTQKDGWQRLEEIAENISQENFIAPDGSRFQVTFSAGLSQYPQQGTDLQALYQAAFARCDRPFTSQRALTRVREAELRGDAEGVRA</sequence>
<evidence type="ECO:0000256" key="3">
    <source>
        <dbReference type="ARBA" id="ARBA00023015"/>
    </source>
</evidence>
<keyword evidence="5" id="KW-0804">Transcription</keyword>
<evidence type="ECO:0000256" key="2">
    <source>
        <dbReference type="ARBA" id="ARBA00023012"/>
    </source>
</evidence>
<dbReference type="RefSeq" id="WP_017744401.1">
    <property type="nucleotide sequence ID" value="NZ_KQ976354.1"/>
</dbReference>
<dbReference type="Pfam" id="PF00990">
    <property type="entry name" value="GGDEF"/>
    <property type="match status" value="1"/>
</dbReference>
<dbReference type="FunFam" id="3.40.50.2300:FF:000002">
    <property type="entry name" value="DNA-binding response regulator PhoP"/>
    <property type="match status" value="1"/>
</dbReference>
<dbReference type="PANTHER" id="PTHR48111">
    <property type="entry name" value="REGULATOR OF RPOS"/>
    <property type="match status" value="1"/>
</dbReference>
<dbReference type="GO" id="GO:0006355">
    <property type="term" value="P:regulation of DNA-templated transcription"/>
    <property type="evidence" value="ECO:0007669"/>
    <property type="project" value="InterPro"/>
</dbReference>
<dbReference type="InterPro" id="IPR000160">
    <property type="entry name" value="GGDEF_dom"/>
</dbReference>
<protein>
    <submittedName>
        <fullName evidence="12">Transcriptional regulator</fullName>
    </submittedName>
</protein>
<feature type="modified residue" description="4-aspartylphosphate" evidence="6">
    <location>
        <position position="557"/>
    </location>
</feature>
<dbReference type="InterPro" id="IPR043128">
    <property type="entry name" value="Rev_trsase/Diguanyl_cyclase"/>
</dbReference>
<evidence type="ECO:0000256" key="7">
    <source>
        <dbReference type="PROSITE-ProRule" id="PRU01091"/>
    </source>
</evidence>
<dbReference type="GO" id="GO:0005829">
    <property type="term" value="C:cytosol"/>
    <property type="evidence" value="ECO:0007669"/>
    <property type="project" value="TreeGrafter"/>
</dbReference>
<dbReference type="AlphaFoldDB" id="A0A139X9A1"/>
<dbReference type="SMART" id="SM00862">
    <property type="entry name" value="Trans_reg_C"/>
    <property type="match status" value="1"/>
</dbReference>
<gene>
    <name evidence="12" type="ORF">WA1_22705</name>
</gene>
<dbReference type="Proteomes" id="UP000076925">
    <property type="component" value="Unassembled WGS sequence"/>
</dbReference>
<dbReference type="InterPro" id="IPR008207">
    <property type="entry name" value="Sig_transdc_His_kin_Hpt_dom"/>
</dbReference>
<dbReference type="SUPFAM" id="SSF47226">
    <property type="entry name" value="Histidine-containing phosphotransfer domain, HPT domain"/>
    <property type="match status" value="1"/>
</dbReference>
<feature type="compositionally biased region" description="Pro residues" evidence="8">
    <location>
        <begin position="251"/>
        <end position="260"/>
    </location>
</feature>
<dbReference type="OrthoDB" id="442759at2"/>
<feature type="region of interest" description="Disordered" evidence="8">
    <location>
        <begin position="227"/>
        <end position="262"/>
    </location>
</feature>
<dbReference type="CDD" id="cd17624">
    <property type="entry name" value="REC_OmpR_PmrA-like"/>
    <property type="match status" value="1"/>
</dbReference>
<feature type="DNA-binding region" description="OmpR/PhoB-type" evidence="7">
    <location>
        <begin position="124"/>
        <end position="223"/>
    </location>
</feature>
<dbReference type="InterPro" id="IPR029787">
    <property type="entry name" value="Nucleotide_cyclase"/>
</dbReference>
<dbReference type="PROSITE" id="PS50110">
    <property type="entry name" value="RESPONSE_REGULATORY"/>
    <property type="match status" value="3"/>
</dbReference>
<dbReference type="NCBIfam" id="TIGR00254">
    <property type="entry name" value="GGDEF"/>
    <property type="match status" value="1"/>
</dbReference>
<dbReference type="InterPro" id="IPR036388">
    <property type="entry name" value="WH-like_DNA-bd_sf"/>
</dbReference>
<dbReference type="Pfam" id="PF00486">
    <property type="entry name" value="Trans_reg_C"/>
    <property type="match status" value="1"/>
</dbReference>
<evidence type="ECO:0000259" key="10">
    <source>
        <dbReference type="PROSITE" id="PS50887"/>
    </source>
</evidence>
<keyword evidence="1 6" id="KW-0597">Phosphoprotein</keyword>
<dbReference type="SMART" id="SM00448">
    <property type="entry name" value="REC"/>
    <property type="match status" value="3"/>
</dbReference>
<dbReference type="Gene3D" id="3.30.70.270">
    <property type="match status" value="1"/>
</dbReference>
<keyword evidence="4 7" id="KW-0238">DNA-binding</keyword>
<feature type="domain" description="GGDEF" evidence="10">
    <location>
        <begin position="664"/>
        <end position="797"/>
    </location>
</feature>
<feature type="domain" description="Response regulatory" evidence="9">
    <location>
        <begin position="384"/>
        <end position="499"/>
    </location>
</feature>
<feature type="domain" description="OmpR/PhoB-type" evidence="11">
    <location>
        <begin position="124"/>
        <end position="223"/>
    </location>
</feature>
<dbReference type="STRING" id="128403.WA1_22705"/>
<dbReference type="Gene3D" id="1.10.10.10">
    <property type="entry name" value="Winged helix-like DNA-binding domain superfamily/Winged helix DNA-binding domain"/>
    <property type="match status" value="1"/>
</dbReference>
<dbReference type="GO" id="GO:0000976">
    <property type="term" value="F:transcription cis-regulatory region binding"/>
    <property type="evidence" value="ECO:0007669"/>
    <property type="project" value="TreeGrafter"/>
</dbReference>
<dbReference type="SMART" id="SM00267">
    <property type="entry name" value="GGDEF"/>
    <property type="match status" value="1"/>
</dbReference>
<dbReference type="PANTHER" id="PTHR48111:SF15">
    <property type="entry name" value="OMPR SUBFAMILY"/>
    <property type="match status" value="1"/>
</dbReference>